<dbReference type="GO" id="GO:0005524">
    <property type="term" value="F:ATP binding"/>
    <property type="evidence" value="ECO:0007669"/>
    <property type="project" value="UniProtKB-UniRule"/>
</dbReference>
<dbReference type="InterPro" id="IPR011009">
    <property type="entry name" value="Kinase-like_dom_sf"/>
</dbReference>
<accession>A0ABC8J3T5</accession>
<keyword evidence="2 5" id="KW-0547">Nucleotide-binding</keyword>
<dbReference type="EMBL" id="CAKOAT010075154">
    <property type="protein sequence ID" value="CAH8312822.1"/>
    <property type="molecule type" value="Genomic_DNA"/>
</dbReference>
<dbReference type="InterPro" id="IPR017441">
    <property type="entry name" value="Protein_kinase_ATP_BS"/>
</dbReference>
<dbReference type="PANTHER" id="PTHR24348:SF22">
    <property type="entry name" value="NON-SPECIFIC SERINE_THREONINE PROTEIN KINASE"/>
    <property type="match status" value="1"/>
</dbReference>
<evidence type="ECO:0000313" key="7">
    <source>
        <dbReference type="EMBL" id="CAH8312822.1"/>
    </source>
</evidence>
<dbReference type="Gene3D" id="3.30.200.20">
    <property type="entry name" value="Phosphorylase Kinase, domain 1"/>
    <property type="match status" value="1"/>
</dbReference>
<feature type="binding site" evidence="5">
    <location>
        <position position="92"/>
    </location>
    <ligand>
        <name>ATP</name>
        <dbReference type="ChEBI" id="CHEBI:30616"/>
    </ligand>
</feature>
<dbReference type="Proteomes" id="UP001642260">
    <property type="component" value="Unassembled WGS sequence"/>
</dbReference>
<proteinExistence type="predicted"/>
<evidence type="ECO:0000256" key="2">
    <source>
        <dbReference type="ARBA" id="ARBA00022741"/>
    </source>
</evidence>
<evidence type="ECO:0000256" key="5">
    <source>
        <dbReference type="PROSITE-ProRule" id="PRU10141"/>
    </source>
</evidence>
<keyword evidence="4 5" id="KW-0067">ATP-binding</keyword>
<dbReference type="SUPFAM" id="SSF56112">
    <property type="entry name" value="Protein kinase-like (PK-like)"/>
    <property type="match status" value="1"/>
</dbReference>
<evidence type="ECO:0000313" key="8">
    <source>
        <dbReference type="Proteomes" id="UP001642260"/>
    </source>
</evidence>
<protein>
    <recommendedName>
        <fullName evidence="6">Protein kinase domain-containing protein</fullName>
    </recommendedName>
</protein>
<gene>
    <name evidence="7" type="ORF">ERUC_LOCUS6319</name>
</gene>
<evidence type="ECO:0000256" key="3">
    <source>
        <dbReference type="ARBA" id="ARBA00022777"/>
    </source>
</evidence>
<dbReference type="InterPro" id="IPR000719">
    <property type="entry name" value="Prot_kinase_dom"/>
</dbReference>
<dbReference type="InterPro" id="IPR045269">
    <property type="entry name" value="Atg1-like"/>
</dbReference>
<keyword evidence="1" id="KW-0808">Transferase</keyword>
<dbReference type="GO" id="GO:0016301">
    <property type="term" value="F:kinase activity"/>
    <property type="evidence" value="ECO:0007669"/>
    <property type="project" value="UniProtKB-KW"/>
</dbReference>
<name>A0ABC8J3T5_ERUVS</name>
<reference evidence="7 8" key="1">
    <citation type="submission" date="2022-03" db="EMBL/GenBank/DDBJ databases">
        <authorList>
            <person name="Macdonald S."/>
            <person name="Ahmed S."/>
            <person name="Newling K."/>
        </authorList>
    </citation>
    <scope>NUCLEOTIDE SEQUENCE [LARGE SCALE GENOMIC DNA]</scope>
</reference>
<organism evidence="7 8">
    <name type="scientific">Eruca vesicaria subsp. sativa</name>
    <name type="common">Garden rocket</name>
    <name type="synonym">Eruca sativa</name>
    <dbReference type="NCBI Taxonomy" id="29727"/>
    <lineage>
        <taxon>Eukaryota</taxon>
        <taxon>Viridiplantae</taxon>
        <taxon>Streptophyta</taxon>
        <taxon>Embryophyta</taxon>
        <taxon>Tracheophyta</taxon>
        <taxon>Spermatophyta</taxon>
        <taxon>Magnoliopsida</taxon>
        <taxon>eudicotyledons</taxon>
        <taxon>Gunneridae</taxon>
        <taxon>Pentapetalae</taxon>
        <taxon>rosids</taxon>
        <taxon>malvids</taxon>
        <taxon>Brassicales</taxon>
        <taxon>Brassicaceae</taxon>
        <taxon>Brassiceae</taxon>
        <taxon>Eruca</taxon>
    </lineage>
</organism>
<keyword evidence="8" id="KW-1185">Reference proteome</keyword>
<dbReference type="PANTHER" id="PTHR24348">
    <property type="entry name" value="SERINE/THREONINE-PROTEIN KINASE UNC-51-RELATED"/>
    <property type="match status" value="1"/>
</dbReference>
<dbReference type="AlphaFoldDB" id="A0ABC8J3T5"/>
<evidence type="ECO:0000256" key="4">
    <source>
        <dbReference type="ARBA" id="ARBA00022840"/>
    </source>
</evidence>
<evidence type="ECO:0000259" key="6">
    <source>
        <dbReference type="PROSITE" id="PS50011"/>
    </source>
</evidence>
<sequence length="136" mass="15290">MISDSEEKAIREENVMVISDSEEKAIREENAMVISDSEASPEVPVLVDVEEDYEIGAMIGKGAFSVVYRAENRITGEIVAIKKLRDSGLVAKKEIEILKRLKHDNIISLKALRYSDENKPCLVLEFMDYDLLSLAN</sequence>
<dbReference type="Pfam" id="PF00069">
    <property type="entry name" value="Pkinase"/>
    <property type="match status" value="1"/>
</dbReference>
<comment type="caution">
    <text evidence="7">The sequence shown here is derived from an EMBL/GenBank/DDBJ whole genome shotgun (WGS) entry which is preliminary data.</text>
</comment>
<feature type="domain" description="Protein kinase" evidence="6">
    <location>
        <begin position="53"/>
        <end position="136"/>
    </location>
</feature>
<dbReference type="PROSITE" id="PS50011">
    <property type="entry name" value="PROTEIN_KINASE_DOM"/>
    <property type="match status" value="1"/>
</dbReference>
<keyword evidence="3" id="KW-0418">Kinase</keyword>
<dbReference type="PROSITE" id="PS00107">
    <property type="entry name" value="PROTEIN_KINASE_ATP"/>
    <property type="match status" value="1"/>
</dbReference>
<evidence type="ECO:0000256" key="1">
    <source>
        <dbReference type="ARBA" id="ARBA00022679"/>
    </source>
</evidence>